<reference evidence="1 2" key="1">
    <citation type="journal article" date="2021" name="Hortic Res">
        <title>High-quality reference genome and annotation aids understanding of berry development for evergreen blueberry (Vaccinium darrowii).</title>
        <authorList>
            <person name="Yu J."/>
            <person name="Hulse-Kemp A.M."/>
            <person name="Babiker E."/>
            <person name="Staton M."/>
        </authorList>
    </citation>
    <scope>NUCLEOTIDE SEQUENCE [LARGE SCALE GENOMIC DNA]</scope>
    <source>
        <strain evidence="2">cv. NJ 8807/NJ 8810</strain>
        <tissue evidence="1">Young leaf</tissue>
    </source>
</reference>
<name>A0ACB7Z5G8_9ERIC</name>
<evidence type="ECO:0000313" key="1">
    <source>
        <dbReference type="EMBL" id="KAH7861145.1"/>
    </source>
</evidence>
<organism evidence="1 2">
    <name type="scientific">Vaccinium darrowii</name>
    <dbReference type="NCBI Taxonomy" id="229202"/>
    <lineage>
        <taxon>Eukaryota</taxon>
        <taxon>Viridiplantae</taxon>
        <taxon>Streptophyta</taxon>
        <taxon>Embryophyta</taxon>
        <taxon>Tracheophyta</taxon>
        <taxon>Spermatophyta</taxon>
        <taxon>Magnoliopsida</taxon>
        <taxon>eudicotyledons</taxon>
        <taxon>Gunneridae</taxon>
        <taxon>Pentapetalae</taxon>
        <taxon>asterids</taxon>
        <taxon>Ericales</taxon>
        <taxon>Ericaceae</taxon>
        <taxon>Vaccinioideae</taxon>
        <taxon>Vaccinieae</taxon>
        <taxon>Vaccinium</taxon>
    </lineage>
</organism>
<proteinExistence type="predicted"/>
<keyword evidence="2" id="KW-1185">Reference proteome</keyword>
<evidence type="ECO:0000313" key="2">
    <source>
        <dbReference type="Proteomes" id="UP000828048"/>
    </source>
</evidence>
<gene>
    <name evidence="1" type="ORF">Vadar_022125</name>
</gene>
<accession>A0ACB7Z5G8</accession>
<dbReference type="Proteomes" id="UP000828048">
    <property type="component" value="Chromosome 4"/>
</dbReference>
<dbReference type="EMBL" id="CM037154">
    <property type="protein sequence ID" value="KAH7861145.1"/>
    <property type="molecule type" value="Genomic_DNA"/>
</dbReference>
<sequence>MPTQMRKKKQKQKKKQQNPSLWQDMNPFLLSKIFSFLSVNDQLFVVPYVCHSWLLSILETLFKNLTLDLRLIDTLDQENQRLRYIRLLKLALNHCQGWVSIYFPTKHLFGYFGTLFVAERTPDVSSVVFTNSGVCGDLTIFVALLYWKNLKVFRAPVGPVNGCHLISQLADSCKKLKEIRLKGTIMQKEASSIVEAFPRIEILDFSESTLSVDALEILFDGRLKFLKEINILHCKVNGDDGKDIRKDYLKLNEVRDKMLEKASGITRLKKLRHCLVKYCPDCYVPDSVE</sequence>
<comment type="caution">
    <text evidence="1">The sequence shown here is derived from an EMBL/GenBank/DDBJ whole genome shotgun (WGS) entry which is preliminary data.</text>
</comment>
<protein>
    <submittedName>
        <fullName evidence="1">Uncharacterized protein</fullName>
    </submittedName>
</protein>